<feature type="region of interest" description="Disordered" evidence="1">
    <location>
        <begin position="1"/>
        <end position="25"/>
    </location>
</feature>
<feature type="compositionally biased region" description="Polar residues" evidence="1">
    <location>
        <begin position="1"/>
        <end position="13"/>
    </location>
</feature>
<proteinExistence type="predicted"/>
<reference evidence="2" key="2">
    <citation type="submission" date="2020-11" db="EMBL/GenBank/DDBJ databases">
        <authorList>
            <person name="McCartney M.A."/>
            <person name="Auch B."/>
            <person name="Kono T."/>
            <person name="Mallez S."/>
            <person name="Becker A."/>
            <person name="Gohl D.M."/>
            <person name="Silverstein K.A.T."/>
            <person name="Koren S."/>
            <person name="Bechman K.B."/>
            <person name="Herman A."/>
            <person name="Abrahante J.E."/>
            <person name="Garbe J."/>
        </authorList>
    </citation>
    <scope>NUCLEOTIDE SEQUENCE</scope>
    <source>
        <strain evidence="2">Duluth1</strain>
        <tissue evidence="2">Whole animal</tissue>
    </source>
</reference>
<organism evidence="2 3">
    <name type="scientific">Dreissena polymorpha</name>
    <name type="common">Zebra mussel</name>
    <name type="synonym">Mytilus polymorpha</name>
    <dbReference type="NCBI Taxonomy" id="45954"/>
    <lineage>
        <taxon>Eukaryota</taxon>
        <taxon>Metazoa</taxon>
        <taxon>Spiralia</taxon>
        <taxon>Lophotrochozoa</taxon>
        <taxon>Mollusca</taxon>
        <taxon>Bivalvia</taxon>
        <taxon>Autobranchia</taxon>
        <taxon>Heteroconchia</taxon>
        <taxon>Euheterodonta</taxon>
        <taxon>Imparidentia</taxon>
        <taxon>Neoheterodontei</taxon>
        <taxon>Myida</taxon>
        <taxon>Dreissenoidea</taxon>
        <taxon>Dreissenidae</taxon>
        <taxon>Dreissena</taxon>
    </lineage>
</organism>
<sequence length="276" mass="31234">MPQQHHQNPSNNLKRPPSASDPNNYGANNLSSITIILHNNASATNNNPTAITTIKGHIIAATNFTTIGLCALIHCYTSQITEHGTQAPPFSGLRQEHLRSYSPLRSRYKKAQLLGKTVAAVFLDLTAAFDKLWNEHAIQILYELGIEGTMLKWIAAFLTTRKIKNPSHKINIYSPIKREDRAYTRLRLRVSRLHGDYYKPVNCPQCNIPNTFEHLFFVCPAYTVQRIELCGGILAAYKTTCNIDRNLLLMPPKEIAPQVRPHVFKFLRDTGYLDKL</sequence>
<reference evidence="2" key="1">
    <citation type="journal article" date="2019" name="bioRxiv">
        <title>The Genome of the Zebra Mussel, Dreissena polymorpha: A Resource for Invasive Species Research.</title>
        <authorList>
            <person name="McCartney M.A."/>
            <person name="Auch B."/>
            <person name="Kono T."/>
            <person name="Mallez S."/>
            <person name="Zhang Y."/>
            <person name="Obille A."/>
            <person name="Becker A."/>
            <person name="Abrahante J.E."/>
            <person name="Garbe J."/>
            <person name="Badalamenti J.P."/>
            <person name="Herman A."/>
            <person name="Mangelson H."/>
            <person name="Liachko I."/>
            <person name="Sullivan S."/>
            <person name="Sone E.D."/>
            <person name="Koren S."/>
            <person name="Silverstein K.A.T."/>
            <person name="Beckman K.B."/>
            <person name="Gohl D.M."/>
        </authorList>
    </citation>
    <scope>NUCLEOTIDE SEQUENCE</scope>
    <source>
        <strain evidence="2">Duluth1</strain>
        <tissue evidence="2">Whole animal</tissue>
    </source>
</reference>
<comment type="caution">
    <text evidence="2">The sequence shown here is derived from an EMBL/GenBank/DDBJ whole genome shotgun (WGS) entry which is preliminary data.</text>
</comment>
<evidence type="ECO:0000313" key="2">
    <source>
        <dbReference type="EMBL" id="KAH3689530.1"/>
    </source>
</evidence>
<evidence type="ECO:0008006" key="4">
    <source>
        <dbReference type="Google" id="ProtNLM"/>
    </source>
</evidence>
<keyword evidence="3" id="KW-1185">Reference proteome</keyword>
<dbReference type="Proteomes" id="UP000828390">
    <property type="component" value="Unassembled WGS sequence"/>
</dbReference>
<accession>A0A9D4BCB3</accession>
<evidence type="ECO:0000313" key="3">
    <source>
        <dbReference type="Proteomes" id="UP000828390"/>
    </source>
</evidence>
<evidence type="ECO:0000256" key="1">
    <source>
        <dbReference type="SAM" id="MobiDB-lite"/>
    </source>
</evidence>
<gene>
    <name evidence="2" type="ORF">DPMN_193715</name>
</gene>
<protein>
    <recommendedName>
        <fullName evidence="4">Reverse transcriptase domain-containing protein</fullName>
    </recommendedName>
</protein>
<name>A0A9D4BCB3_DREPO</name>
<dbReference type="EMBL" id="JAIWYP010000113">
    <property type="protein sequence ID" value="KAH3689530.1"/>
    <property type="molecule type" value="Genomic_DNA"/>
</dbReference>
<dbReference type="AlphaFoldDB" id="A0A9D4BCB3"/>